<dbReference type="CDD" id="cd11069">
    <property type="entry name" value="CYP_FUM15-like"/>
    <property type="match status" value="1"/>
</dbReference>
<dbReference type="PRINTS" id="PR00465">
    <property type="entry name" value="EP450IV"/>
</dbReference>
<proteinExistence type="inferred from homology"/>
<organism evidence="9 10">
    <name type="scientific">Podospora aff. communis PSN243</name>
    <dbReference type="NCBI Taxonomy" id="3040156"/>
    <lineage>
        <taxon>Eukaryota</taxon>
        <taxon>Fungi</taxon>
        <taxon>Dikarya</taxon>
        <taxon>Ascomycota</taxon>
        <taxon>Pezizomycotina</taxon>
        <taxon>Sordariomycetes</taxon>
        <taxon>Sordariomycetidae</taxon>
        <taxon>Sordariales</taxon>
        <taxon>Podosporaceae</taxon>
        <taxon>Podospora</taxon>
    </lineage>
</organism>
<reference evidence="9" key="1">
    <citation type="journal article" date="2023" name="Mol. Phylogenet. Evol.">
        <title>Genome-scale phylogeny and comparative genomics of the fungal order Sordariales.</title>
        <authorList>
            <person name="Hensen N."/>
            <person name="Bonometti L."/>
            <person name="Westerberg I."/>
            <person name="Brannstrom I.O."/>
            <person name="Guillou S."/>
            <person name="Cros-Aarteil S."/>
            <person name="Calhoun S."/>
            <person name="Haridas S."/>
            <person name="Kuo A."/>
            <person name="Mondo S."/>
            <person name="Pangilinan J."/>
            <person name="Riley R."/>
            <person name="LaButti K."/>
            <person name="Andreopoulos B."/>
            <person name="Lipzen A."/>
            <person name="Chen C."/>
            <person name="Yan M."/>
            <person name="Daum C."/>
            <person name="Ng V."/>
            <person name="Clum A."/>
            <person name="Steindorff A."/>
            <person name="Ohm R.A."/>
            <person name="Martin F."/>
            <person name="Silar P."/>
            <person name="Natvig D.O."/>
            <person name="Lalanne C."/>
            <person name="Gautier V."/>
            <person name="Ament-Velasquez S.L."/>
            <person name="Kruys A."/>
            <person name="Hutchinson M.I."/>
            <person name="Powell A.J."/>
            <person name="Barry K."/>
            <person name="Miller A.N."/>
            <person name="Grigoriev I.V."/>
            <person name="Debuchy R."/>
            <person name="Gladieux P."/>
            <person name="Hiltunen Thoren M."/>
            <person name="Johannesson H."/>
        </authorList>
    </citation>
    <scope>NUCLEOTIDE SEQUENCE</scope>
    <source>
        <strain evidence="9">PSN243</strain>
    </source>
</reference>
<dbReference type="Proteomes" id="UP001321760">
    <property type="component" value="Unassembled WGS sequence"/>
</dbReference>
<feature type="binding site" description="axial binding residue" evidence="7">
    <location>
        <position position="487"/>
    </location>
    <ligand>
        <name>heme</name>
        <dbReference type="ChEBI" id="CHEBI:30413"/>
    </ligand>
    <ligandPart>
        <name>Fe</name>
        <dbReference type="ChEBI" id="CHEBI:18248"/>
    </ligandPart>
</feature>
<sequence>MAKKLTLSSVMVATTATSIAYARKFDQPVVHSVSTAIATVLVLYVFVWMSWLYPIYFSELRHIPTVPGYPLWGQFFTIITEECGVPQRRWHKKHGSIIRYFFPFGAERLSVADDEALKHMTVKNPYNYPKPVRAKLWMVRILGEGVLLAEGQEHIHQRKALMAGFSIQSIRFLTPIFWEKSLLMAKLWRDEMIESNVTTKSFEVLEWLNRCTLDIIGKAGFGYDINCLKDPDVPIREAYRLVFAFDLPSRMLHGIQAFVPASKHIPAKMNRDMETARGIILDKATQIISEKLDEAENNAGTKDILALIAKENKKLKEQGERGLSFNTMRDQIMTFLGAGHDTTATGVAWTVHLLSTHPEIQARLRNEIREHMPFLFDRANDDKCFDAAQLAVADPDKLPFLDNVCRESLRYIPPIPMTVRQSLRDDRIGQYKVPGGTVIYIMANTINRLPQYWGETADEFDPDRWDKLPATVVPNAFMTFLQGPRGCIGRKFAETEMKVLLCCLLSMYEFERDFDTPDPEDWKMWRLVLRPKDGVTVKARVL</sequence>
<accession>A0AAV9H2A4</accession>
<dbReference type="InterPro" id="IPR001128">
    <property type="entry name" value="Cyt_P450"/>
</dbReference>
<keyword evidence="6" id="KW-0560">Oxidoreductase</keyword>
<keyword evidence="5 7" id="KW-0408">Iron</keyword>
<dbReference type="EMBL" id="MU865916">
    <property type="protein sequence ID" value="KAK4454818.1"/>
    <property type="molecule type" value="Genomic_DNA"/>
</dbReference>
<comment type="similarity">
    <text evidence="2">Belongs to the cytochrome P450 family.</text>
</comment>
<name>A0AAV9H2A4_9PEZI</name>
<evidence type="ECO:0000256" key="5">
    <source>
        <dbReference type="ARBA" id="ARBA00023004"/>
    </source>
</evidence>
<comment type="caution">
    <text evidence="9">The sequence shown here is derived from an EMBL/GenBank/DDBJ whole genome shotgun (WGS) entry which is preliminary data.</text>
</comment>
<dbReference type="InterPro" id="IPR036396">
    <property type="entry name" value="Cyt_P450_sf"/>
</dbReference>
<evidence type="ECO:0000313" key="9">
    <source>
        <dbReference type="EMBL" id="KAK4454818.1"/>
    </source>
</evidence>
<evidence type="ECO:0000313" key="10">
    <source>
        <dbReference type="Proteomes" id="UP001321760"/>
    </source>
</evidence>
<dbReference type="GO" id="GO:0004497">
    <property type="term" value="F:monooxygenase activity"/>
    <property type="evidence" value="ECO:0007669"/>
    <property type="project" value="UniProtKB-KW"/>
</dbReference>
<keyword evidence="3 7" id="KW-0349">Heme</keyword>
<dbReference type="InterPro" id="IPR002403">
    <property type="entry name" value="Cyt_P450_E_grp-IV"/>
</dbReference>
<dbReference type="Pfam" id="PF00067">
    <property type="entry name" value="p450"/>
    <property type="match status" value="1"/>
</dbReference>
<dbReference type="AlphaFoldDB" id="A0AAV9H2A4"/>
<keyword evidence="8" id="KW-1133">Transmembrane helix</keyword>
<keyword evidence="6" id="KW-0503">Monooxygenase</keyword>
<dbReference type="SUPFAM" id="SSF48264">
    <property type="entry name" value="Cytochrome P450"/>
    <property type="match status" value="1"/>
</dbReference>
<dbReference type="GO" id="GO:0020037">
    <property type="term" value="F:heme binding"/>
    <property type="evidence" value="ECO:0007669"/>
    <property type="project" value="InterPro"/>
</dbReference>
<keyword evidence="10" id="KW-1185">Reference proteome</keyword>
<dbReference type="PANTHER" id="PTHR24305">
    <property type="entry name" value="CYTOCHROME P450"/>
    <property type="match status" value="1"/>
</dbReference>
<dbReference type="Gene3D" id="1.10.630.10">
    <property type="entry name" value="Cytochrome P450"/>
    <property type="match status" value="1"/>
</dbReference>
<comment type="cofactor">
    <cofactor evidence="1 7">
        <name>heme</name>
        <dbReference type="ChEBI" id="CHEBI:30413"/>
    </cofactor>
</comment>
<dbReference type="GO" id="GO:0016705">
    <property type="term" value="F:oxidoreductase activity, acting on paired donors, with incorporation or reduction of molecular oxygen"/>
    <property type="evidence" value="ECO:0007669"/>
    <property type="project" value="InterPro"/>
</dbReference>
<evidence type="ECO:0000256" key="8">
    <source>
        <dbReference type="SAM" id="Phobius"/>
    </source>
</evidence>
<keyword evidence="8" id="KW-0812">Transmembrane</keyword>
<evidence type="ECO:0000256" key="6">
    <source>
        <dbReference type="ARBA" id="ARBA00023033"/>
    </source>
</evidence>
<evidence type="ECO:0000256" key="1">
    <source>
        <dbReference type="ARBA" id="ARBA00001971"/>
    </source>
</evidence>
<dbReference type="PRINTS" id="PR00385">
    <property type="entry name" value="P450"/>
</dbReference>
<dbReference type="GO" id="GO:0005506">
    <property type="term" value="F:iron ion binding"/>
    <property type="evidence" value="ECO:0007669"/>
    <property type="project" value="InterPro"/>
</dbReference>
<dbReference type="InterPro" id="IPR050121">
    <property type="entry name" value="Cytochrome_P450_monoxygenase"/>
</dbReference>
<evidence type="ECO:0000256" key="4">
    <source>
        <dbReference type="ARBA" id="ARBA00022723"/>
    </source>
</evidence>
<protein>
    <submittedName>
        <fullName evidence="9">Cytochrome P450 E-class, group I</fullName>
    </submittedName>
</protein>
<keyword evidence="4 7" id="KW-0479">Metal-binding</keyword>
<keyword evidence="8" id="KW-0472">Membrane</keyword>
<dbReference type="PANTHER" id="PTHR24305:SF166">
    <property type="entry name" value="CYTOCHROME P450 12A4, MITOCHONDRIAL-RELATED"/>
    <property type="match status" value="1"/>
</dbReference>
<evidence type="ECO:0000256" key="2">
    <source>
        <dbReference type="ARBA" id="ARBA00010617"/>
    </source>
</evidence>
<feature type="transmembrane region" description="Helical" evidence="8">
    <location>
        <begin position="32"/>
        <end position="53"/>
    </location>
</feature>
<evidence type="ECO:0000256" key="7">
    <source>
        <dbReference type="PIRSR" id="PIRSR602403-1"/>
    </source>
</evidence>
<evidence type="ECO:0000256" key="3">
    <source>
        <dbReference type="ARBA" id="ARBA00022617"/>
    </source>
</evidence>
<reference evidence="9" key="2">
    <citation type="submission" date="2023-05" db="EMBL/GenBank/DDBJ databases">
        <authorList>
            <consortium name="Lawrence Berkeley National Laboratory"/>
            <person name="Steindorff A."/>
            <person name="Hensen N."/>
            <person name="Bonometti L."/>
            <person name="Westerberg I."/>
            <person name="Brannstrom I.O."/>
            <person name="Guillou S."/>
            <person name="Cros-Aarteil S."/>
            <person name="Calhoun S."/>
            <person name="Haridas S."/>
            <person name="Kuo A."/>
            <person name="Mondo S."/>
            <person name="Pangilinan J."/>
            <person name="Riley R."/>
            <person name="Labutti K."/>
            <person name="Andreopoulos B."/>
            <person name="Lipzen A."/>
            <person name="Chen C."/>
            <person name="Yanf M."/>
            <person name="Daum C."/>
            <person name="Ng V."/>
            <person name="Clum A."/>
            <person name="Ohm R."/>
            <person name="Martin F."/>
            <person name="Silar P."/>
            <person name="Natvig D."/>
            <person name="Lalanne C."/>
            <person name="Gautier V."/>
            <person name="Ament-Velasquez S.L."/>
            <person name="Kruys A."/>
            <person name="Hutchinson M.I."/>
            <person name="Powell A.J."/>
            <person name="Barry K."/>
            <person name="Miller A.N."/>
            <person name="Grigoriev I.V."/>
            <person name="Debuchy R."/>
            <person name="Gladieux P."/>
            <person name="Thoren M.H."/>
            <person name="Johannesson H."/>
        </authorList>
    </citation>
    <scope>NUCLEOTIDE SEQUENCE</scope>
    <source>
        <strain evidence="9">PSN243</strain>
    </source>
</reference>
<gene>
    <name evidence="9" type="ORF">QBC34DRAFT_141662</name>
</gene>